<protein>
    <submittedName>
        <fullName evidence="3">DMT superfamily drug/metabolite transporter</fullName>
    </submittedName>
</protein>
<proteinExistence type="predicted"/>
<keyword evidence="1" id="KW-0472">Membrane</keyword>
<sequence length="172" mass="18849">MTDSVKGALLTMFGGMCWGVSGCVGQYLFTRQGMDSTWLVPIRLFLAGVILCIYYGVRNWRQLVNPWRSWRNARDLVIYGLAGVSFCQFTYFLTIQLSSAGVGTILQDLSPVLILLVVCIQQKRAPRLFEVFSIVLALGGVFMLTTHGSLTNMAVSPAALVVGIISAFCVVI</sequence>
<organism evidence="3">
    <name type="scientific">human gut metagenome</name>
    <dbReference type="NCBI Taxonomy" id="408170"/>
    <lineage>
        <taxon>unclassified sequences</taxon>
        <taxon>metagenomes</taxon>
        <taxon>organismal metagenomes</taxon>
    </lineage>
</organism>
<dbReference type="Pfam" id="PF00892">
    <property type="entry name" value="EamA"/>
    <property type="match status" value="1"/>
</dbReference>
<feature type="transmembrane region" description="Helical" evidence="1">
    <location>
        <begin position="38"/>
        <end position="56"/>
    </location>
</feature>
<reference evidence="3" key="1">
    <citation type="journal article" date="2013" name="Environ. Microbiol.">
        <title>Microbiota from the distal guts of lean and obese adolescents exhibit partial functional redundancy besides clear differences in community structure.</title>
        <authorList>
            <person name="Ferrer M."/>
            <person name="Ruiz A."/>
            <person name="Lanza F."/>
            <person name="Haange S.B."/>
            <person name="Oberbach A."/>
            <person name="Till H."/>
            <person name="Bargiela R."/>
            <person name="Campoy C."/>
            <person name="Segura M.T."/>
            <person name="Richter M."/>
            <person name="von Bergen M."/>
            <person name="Seifert J."/>
            <person name="Suarez A."/>
        </authorList>
    </citation>
    <scope>NUCLEOTIDE SEQUENCE</scope>
</reference>
<feature type="transmembrane region" description="Helical" evidence="1">
    <location>
        <begin position="76"/>
        <end position="94"/>
    </location>
</feature>
<evidence type="ECO:0000313" key="3">
    <source>
        <dbReference type="EMBL" id="EKC52098.1"/>
    </source>
</evidence>
<evidence type="ECO:0000259" key="2">
    <source>
        <dbReference type="Pfam" id="PF00892"/>
    </source>
</evidence>
<dbReference type="PROSITE" id="PS51257">
    <property type="entry name" value="PROKAR_LIPOPROTEIN"/>
    <property type="match status" value="1"/>
</dbReference>
<name>K1S398_9ZZZZ</name>
<feature type="non-terminal residue" evidence="3">
    <location>
        <position position="172"/>
    </location>
</feature>
<feature type="transmembrane region" description="Helical" evidence="1">
    <location>
        <begin position="127"/>
        <end position="144"/>
    </location>
</feature>
<keyword evidence="1" id="KW-1133">Transmembrane helix</keyword>
<dbReference type="SUPFAM" id="SSF103481">
    <property type="entry name" value="Multidrug resistance efflux transporter EmrE"/>
    <property type="match status" value="1"/>
</dbReference>
<gene>
    <name evidence="3" type="ORF">LEA_17065</name>
</gene>
<feature type="transmembrane region" description="Helical" evidence="1">
    <location>
        <begin position="100"/>
        <end position="120"/>
    </location>
</feature>
<dbReference type="AlphaFoldDB" id="K1S398"/>
<keyword evidence="1" id="KW-0812">Transmembrane</keyword>
<feature type="domain" description="EamA" evidence="2">
    <location>
        <begin position="6"/>
        <end position="145"/>
    </location>
</feature>
<comment type="caution">
    <text evidence="3">The sequence shown here is derived from an EMBL/GenBank/DDBJ whole genome shotgun (WGS) entry which is preliminary data.</text>
</comment>
<dbReference type="InterPro" id="IPR037185">
    <property type="entry name" value="EmrE-like"/>
</dbReference>
<dbReference type="PANTHER" id="PTHR22911:SF79">
    <property type="entry name" value="MOBA-LIKE NTP TRANSFERASE DOMAIN-CONTAINING PROTEIN"/>
    <property type="match status" value="1"/>
</dbReference>
<dbReference type="PANTHER" id="PTHR22911">
    <property type="entry name" value="ACYL-MALONYL CONDENSING ENZYME-RELATED"/>
    <property type="match status" value="1"/>
</dbReference>
<feature type="transmembrane region" description="Helical" evidence="1">
    <location>
        <begin position="150"/>
        <end position="171"/>
    </location>
</feature>
<evidence type="ECO:0000256" key="1">
    <source>
        <dbReference type="SAM" id="Phobius"/>
    </source>
</evidence>
<dbReference type="GO" id="GO:0016020">
    <property type="term" value="C:membrane"/>
    <property type="evidence" value="ECO:0007669"/>
    <property type="project" value="InterPro"/>
</dbReference>
<dbReference type="InterPro" id="IPR000620">
    <property type="entry name" value="EamA_dom"/>
</dbReference>
<dbReference type="EMBL" id="AJWY01011677">
    <property type="protein sequence ID" value="EKC52098.1"/>
    <property type="molecule type" value="Genomic_DNA"/>
</dbReference>
<accession>K1S398</accession>